<dbReference type="PANTHER" id="PTHR30558">
    <property type="entry name" value="EXBD MEMBRANE COMPONENT OF PMF-DRIVEN MACROMOLECULE IMPORT SYSTEM"/>
    <property type="match status" value="1"/>
</dbReference>
<reference evidence="13 14" key="1">
    <citation type="submission" date="2020-08" db="EMBL/GenBank/DDBJ databases">
        <title>Genomic Encyclopedia of Type Strains, Phase IV (KMG-IV): sequencing the most valuable type-strain genomes for metagenomic binning, comparative biology and taxonomic classification.</title>
        <authorList>
            <person name="Goeker M."/>
        </authorList>
    </citation>
    <scope>NUCLEOTIDE SEQUENCE [LARGE SCALE GENOMIC DNA]</scope>
    <source>
        <strain evidence="13 14">DSM 25966</strain>
    </source>
</reference>
<gene>
    <name evidence="13" type="ORF">GGR25_003102</name>
</gene>
<dbReference type="NCBIfam" id="TIGR02801">
    <property type="entry name" value="tolR"/>
    <property type="match status" value="1"/>
</dbReference>
<keyword evidence="9" id="KW-0131">Cell cycle</keyword>
<evidence type="ECO:0000256" key="6">
    <source>
        <dbReference type="ARBA" id="ARBA00022692"/>
    </source>
</evidence>
<evidence type="ECO:0000256" key="10">
    <source>
        <dbReference type="RuleBase" id="RU003879"/>
    </source>
</evidence>
<comment type="caution">
    <text evidence="13">The sequence shown here is derived from an EMBL/GenBank/DDBJ whole genome shotgun (WGS) entry which is preliminary data.</text>
</comment>
<evidence type="ECO:0000256" key="11">
    <source>
        <dbReference type="SAM" id="MobiDB-lite"/>
    </source>
</evidence>
<evidence type="ECO:0000256" key="9">
    <source>
        <dbReference type="ARBA" id="ARBA00023306"/>
    </source>
</evidence>
<keyword evidence="7 12" id="KW-1133">Transmembrane helix</keyword>
<dbReference type="GO" id="GO:0051301">
    <property type="term" value="P:cell division"/>
    <property type="evidence" value="ECO:0007669"/>
    <property type="project" value="UniProtKB-KW"/>
</dbReference>
<keyword evidence="10" id="KW-0813">Transport</keyword>
<evidence type="ECO:0000256" key="5">
    <source>
        <dbReference type="ARBA" id="ARBA00022618"/>
    </source>
</evidence>
<evidence type="ECO:0000313" key="14">
    <source>
        <dbReference type="Proteomes" id="UP000553963"/>
    </source>
</evidence>
<sequence length="152" mass="15868">MGMSVGGGGGGGGRRGGRRRSRRHAVMSEINVTPFVDVILVLLIIFMVSAPLLTAGVPIDLPESQAKPLSADKDPISVTIDPSGKVFIQDTEITLDELVPKLKAVAGNGYDERIFVRGDKTSNYGTVMQVMGAISGAGFRNIGLVTLNADGG</sequence>
<dbReference type="PANTHER" id="PTHR30558:SF7">
    <property type="entry name" value="TOL-PAL SYSTEM PROTEIN TOLR"/>
    <property type="match status" value="1"/>
</dbReference>
<keyword evidence="6 10" id="KW-0812">Transmembrane</keyword>
<dbReference type="GO" id="GO:0015031">
    <property type="term" value="P:protein transport"/>
    <property type="evidence" value="ECO:0007669"/>
    <property type="project" value="UniProtKB-KW"/>
</dbReference>
<keyword evidence="4" id="KW-0997">Cell inner membrane</keyword>
<keyword evidence="8 12" id="KW-0472">Membrane</keyword>
<evidence type="ECO:0000256" key="1">
    <source>
        <dbReference type="ARBA" id="ARBA00004162"/>
    </source>
</evidence>
<feature type="region of interest" description="Disordered" evidence="11">
    <location>
        <begin position="1"/>
        <end position="22"/>
    </location>
</feature>
<dbReference type="Proteomes" id="UP000553963">
    <property type="component" value="Unassembled WGS sequence"/>
</dbReference>
<dbReference type="EMBL" id="JACIDS010000004">
    <property type="protein sequence ID" value="MBB3932044.1"/>
    <property type="molecule type" value="Genomic_DNA"/>
</dbReference>
<evidence type="ECO:0000256" key="8">
    <source>
        <dbReference type="ARBA" id="ARBA00023136"/>
    </source>
</evidence>
<evidence type="ECO:0000256" key="12">
    <source>
        <dbReference type="SAM" id="Phobius"/>
    </source>
</evidence>
<evidence type="ECO:0000256" key="2">
    <source>
        <dbReference type="ARBA" id="ARBA00005811"/>
    </source>
</evidence>
<evidence type="ECO:0000256" key="3">
    <source>
        <dbReference type="ARBA" id="ARBA00022475"/>
    </source>
</evidence>
<evidence type="ECO:0000256" key="7">
    <source>
        <dbReference type="ARBA" id="ARBA00022989"/>
    </source>
</evidence>
<feature type="transmembrane region" description="Helical" evidence="12">
    <location>
        <begin position="38"/>
        <end position="59"/>
    </location>
</feature>
<comment type="similarity">
    <text evidence="2 10">Belongs to the ExbD/TolR family.</text>
</comment>
<dbReference type="Gene3D" id="3.30.420.270">
    <property type="match status" value="1"/>
</dbReference>
<dbReference type="GO" id="GO:0005886">
    <property type="term" value="C:plasma membrane"/>
    <property type="evidence" value="ECO:0007669"/>
    <property type="project" value="UniProtKB-SubCell"/>
</dbReference>
<dbReference type="RefSeq" id="WP_183399717.1">
    <property type="nucleotide sequence ID" value="NZ_JACIDS010000004.1"/>
</dbReference>
<protein>
    <submittedName>
        <fullName evidence="13">Biopolymer transport protein TolR</fullName>
    </submittedName>
</protein>
<dbReference type="InterPro" id="IPR003400">
    <property type="entry name" value="ExbD"/>
</dbReference>
<accession>A0A840ARE0</accession>
<proteinExistence type="inferred from homology"/>
<dbReference type="GO" id="GO:0022857">
    <property type="term" value="F:transmembrane transporter activity"/>
    <property type="evidence" value="ECO:0007669"/>
    <property type="project" value="InterPro"/>
</dbReference>
<dbReference type="Pfam" id="PF02472">
    <property type="entry name" value="ExbD"/>
    <property type="match status" value="1"/>
</dbReference>
<feature type="compositionally biased region" description="Gly residues" evidence="11">
    <location>
        <begin position="1"/>
        <end position="14"/>
    </location>
</feature>
<keyword evidence="5" id="KW-0132">Cell division</keyword>
<dbReference type="AlphaFoldDB" id="A0A840ARE0"/>
<keyword evidence="3" id="KW-1003">Cell membrane</keyword>
<keyword evidence="14" id="KW-1185">Reference proteome</keyword>
<comment type="subcellular location">
    <subcellularLocation>
        <location evidence="1">Cell membrane</location>
        <topology evidence="1">Single-pass membrane protein</topology>
    </subcellularLocation>
    <subcellularLocation>
        <location evidence="10">Cell membrane</location>
        <topology evidence="10">Single-pass type II membrane protein</topology>
    </subcellularLocation>
</comment>
<keyword evidence="10" id="KW-0653">Protein transport</keyword>
<evidence type="ECO:0000256" key="4">
    <source>
        <dbReference type="ARBA" id="ARBA00022519"/>
    </source>
</evidence>
<organism evidence="13 14">
    <name type="scientific">Kaistia hirudinis</name>
    <dbReference type="NCBI Taxonomy" id="1293440"/>
    <lineage>
        <taxon>Bacteria</taxon>
        <taxon>Pseudomonadati</taxon>
        <taxon>Pseudomonadota</taxon>
        <taxon>Alphaproteobacteria</taxon>
        <taxon>Hyphomicrobiales</taxon>
        <taxon>Kaistiaceae</taxon>
        <taxon>Kaistia</taxon>
    </lineage>
</organism>
<dbReference type="InterPro" id="IPR014168">
    <property type="entry name" value="Tol-Pal_TolR"/>
</dbReference>
<evidence type="ECO:0000313" key="13">
    <source>
        <dbReference type="EMBL" id="MBB3932044.1"/>
    </source>
</evidence>
<name>A0A840ARE0_9HYPH</name>